<dbReference type="WBParaSite" id="RSKR_0000430800.1">
    <property type="protein sequence ID" value="RSKR_0000430800.1"/>
    <property type="gene ID" value="RSKR_0000430800"/>
</dbReference>
<proteinExistence type="predicted"/>
<accession>A0AC35TTZ0</accession>
<evidence type="ECO:0000313" key="1">
    <source>
        <dbReference type="Proteomes" id="UP000095286"/>
    </source>
</evidence>
<sequence length="816" mass="90145">MDNKISCIACGALQECPNCETILENCEHSWEIIRKMSFKIQNCSAGTGDYKTLLKTHDDQSRYIAEMRKEKEKMEGINQELEERNKHLDMKSSEMNKLYCELTSNLQDYSKKFRSIEADISVIKNQNKDLTEKNVKAKADLNQFIKVKSLLFKSIEVLKTLKKSKTLSRLPVNGRKALEEFDLEEELGQIGLGTNKGAGKIKKRKQVSSDEDSDDELQDMMLDEIGEDDVEEAILETPVIEAKKRVAHKPDSIIQVSGHPINFTSSDAPSTSDAAKTTTFSPRRSTRLRTPSVRSNPVVTVNKKQTPKEVPLSTPKEAPLSTPKMTTSTQSIEDLFKNFEGLETIPPAIHAHEPIPKRIVQTTQIRRGPVKRKSTGPVMAHSIEYMPNTGAADKSMDLLKSFGLESLAEVCDLFGSHESNKASTSAVKDHLKGNTPEPFKKKCLEKDIVPALIEEPTRTICLPVKTTTPQPSISKPLVKPANIGSTITGRRTKPMNQIVGEKDVSKVKESMAKEREEMKRKCAAMKAKASNSNLMGMIIDKVAESDVAEEVFIESKKQDPEKIVAHKPDSVNDLNGNQEVDMVIPSDTTTKSDSVSHLNGTDVNNIGILSVTSSKPESVSSLNGKEENIFPIFSATTSKPSDIGSTISVCLTKTIIEAVSQKDISEVKGPMLLQKECVVMNLNGPDDDFGDLVIEESEEEDGGKDVIMENPIMEPKTIVAQKPDSVADIPVKLPSPKPSTPELPSTSKPPRKPSTSKTPLTSSKIASTITGRRTKTMNQIVAEKDVSKLKEAMMKEKEEMQRKCALMKTQALEKNK</sequence>
<evidence type="ECO:0000313" key="2">
    <source>
        <dbReference type="WBParaSite" id="RSKR_0000430800.1"/>
    </source>
</evidence>
<protein>
    <submittedName>
        <fullName evidence="2">BRCT domain-containing protein</fullName>
    </submittedName>
</protein>
<name>A0AC35TTZ0_9BILA</name>
<dbReference type="Proteomes" id="UP000095286">
    <property type="component" value="Unplaced"/>
</dbReference>
<reference evidence="2" key="1">
    <citation type="submission" date="2016-11" db="UniProtKB">
        <authorList>
            <consortium name="WormBaseParasite"/>
        </authorList>
    </citation>
    <scope>IDENTIFICATION</scope>
    <source>
        <strain evidence="2">KR3021</strain>
    </source>
</reference>
<organism evidence="1 2">
    <name type="scientific">Rhabditophanes sp. KR3021</name>
    <dbReference type="NCBI Taxonomy" id="114890"/>
    <lineage>
        <taxon>Eukaryota</taxon>
        <taxon>Metazoa</taxon>
        <taxon>Ecdysozoa</taxon>
        <taxon>Nematoda</taxon>
        <taxon>Chromadorea</taxon>
        <taxon>Rhabditida</taxon>
        <taxon>Tylenchina</taxon>
        <taxon>Panagrolaimomorpha</taxon>
        <taxon>Strongyloidoidea</taxon>
        <taxon>Alloionematidae</taxon>
        <taxon>Rhabditophanes</taxon>
    </lineage>
</organism>